<dbReference type="InterPro" id="IPR009844">
    <property type="entry name" value="DUF1404"/>
</dbReference>
<feature type="transmembrane region" description="Helical" evidence="1">
    <location>
        <begin position="34"/>
        <end position="55"/>
    </location>
</feature>
<dbReference type="RefSeq" id="WP_110379200.1">
    <property type="nucleotide sequence ID" value="NZ_CP029288.2"/>
</dbReference>
<evidence type="ECO:0000313" key="3">
    <source>
        <dbReference type="Proteomes" id="UP000248410"/>
    </source>
</evidence>
<feature type="transmembrane region" description="Helical" evidence="1">
    <location>
        <begin position="62"/>
        <end position="90"/>
    </location>
</feature>
<reference evidence="2 3" key="1">
    <citation type="submission" date="2018-05" db="EMBL/GenBank/DDBJ databases">
        <title>Complete Genome Sequences of Extremely Thermoacidophilic, Metal-Mobilizing Type-Strain Members of the Archaeal Family Sulfolobaceae: Acidianus brierleyi DSM-1651T, Acidianus sulfidivorans DSM-18786T, Metallosphaera hakonensis DSM-7519T, and Metallosphaera prunae DSM-10039T.</title>
        <authorList>
            <person name="Counts J.A."/>
            <person name="Kelly R.M."/>
        </authorList>
    </citation>
    <scope>NUCLEOTIDE SEQUENCE [LARGE SCALE GENOMIC DNA]</scope>
    <source>
        <strain evidence="2 3">JP7</strain>
    </source>
</reference>
<sequence length="185" mass="21204">MKIDKEKLKISHFIVPIVLLVSVLNPYVEAQETLYQWAFMTAHYVLFIGGFLLIYRILRSSALWIIPSAIIIGFWHIPYFFALAAAYPLFRGLNDFFFILAGILAALGSSNLSLFSRFSLLILWMTADTILSIVFLLQNPAYSNVMYSFSPYSISQELTTAVAMWIDMSVIIIYVFGKFLRELLF</sequence>
<dbReference type="Pfam" id="PF07185">
    <property type="entry name" value="DUF1404"/>
    <property type="match status" value="1"/>
</dbReference>
<feature type="transmembrane region" description="Helical" evidence="1">
    <location>
        <begin position="96"/>
        <end position="114"/>
    </location>
</feature>
<name>A0A2U9IJW8_9CREN</name>
<feature type="transmembrane region" description="Helical" evidence="1">
    <location>
        <begin position="12"/>
        <end position="28"/>
    </location>
</feature>
<accession>A0A2U9IJW8</accession>
<keyword evidence="1" id="KW-0472">Membrane</keyword>
<dbReference type="OrthoDB" id="43770at2157"/>
<evidence type="ECO:0008006" key="4">
    <source>
        <dbReference type="Google" id="ProtNLM"/>
    </source>
</evidence>
<proteinExistence type="predicted"/>
<keyword evidence="3" id="KW-1185">Reference proteome</keyword>
<evidence type="ECO:0000313" key="2">
    <source>
        <dbReference type="EMBL" id="AWR96310.1"/>
    </source>
</evidence>
<dbReference type="GeneID" id="36836560"/>
<organism evidence="2 3">
    <name type="scientific">Acidianus sulfidivorans JP7</name>
    <dbReference type="NCBI Taxonomy" id="619593"/>
    <lineage>
        <taxon>Archaea</taxon>
        <taxon>Thermoproteota</taxon>
        <taxon>Thermoprotei</taxon>
        <taxon>Sulfolobales</taxon>
        <taxon>Sulfolobaceae</taxon>
        <taxon>Acidianus</taxon>
    </lineage>
</organism>
<feature type="transmembrane region" description="Helical" evidence="1">
    <location>
        <begin position="121"/>
        <end position="138"/>
    </location>
</feature>
<evidence type="ECO:0000256" key="1">
    <source>
        <dbReference type="SAM" id="Phobius"/>
    </source>
</evidence>
<dbReference type="EMBL" id="CP029288">
    <property type="protein sequence ID" value="AWR96310.1"/>
    <property type="molecule type" value="Genomic_DNA"/>
</dbReference>
<protein>
    <recommendedName>
        <fullName evidence="4">DUF1404 domain-containing protein</fullName>
    </recommendedName>
</protein>
<keyword evidence="1" id="KW-0812">Transmembrane</keyword>
<dbReference type="KEGG" id="asul:DFR86_01285"/>
<gene>
    <name evidence="2" type="ORF">DFR86_01285</name>
</gene>
<dbReference type="Proteomes" id="UP000248410">
    <property type="component" value="Chromosome"/>
</dbReference>
<dbReference type="AlphaFoldDB" id="A0A2U9IJW8"/>
<keyword evidence="1" id="KW-1133">Transmembrane helix</keyword>
<feature type="transmembrane region" description="Helical" evidence="1">
    <location>
        <begin position="158"/>
        <end position="177"/>
    </location>
</feature>